<organism evidence="1">
    <name type="scientific">Mytilinidion resinicola</name>
    <dbReference type="NCBI Taxonomy" id="574789"/>
    <lineage>
        <taxon>Eukaryota</taxon>
        <taxon>Fungi</taxon>
        <taxon>Dikarya</taxon>
        <taxon>Ascomycota</taxon>
        <taxon>Pezizomycotina</taxon>
        <taxon>Dothideomycetes</taxon>
        <taxon>Pleosporomycetidae</taxon>
        <taxon>Mytilinidiales</taxon>
        <taxon>Mytilinidiaceae</taxon>
        <taxon>Mytilinidion</taxon>
    </lineage>
</organism>
<evidence type="ECO:0008006" key="4">
    <source>
        <dbReference type="Google" id="ProtNLM"/>
    </source>
</evidence>
<dbReference type="Gene3D" id="1.25.40.10">
    <property type="entry name" value="Tetratricopeptide repeat domain"/>
    <property type="match status" value="1"/>
</dbReference>
<reference evidence="3" key="2">
    <citation type="submission" date="2020-04" db="EMBL/GenBank/DDBJ databases">
        <authorList>
            <consortium name="NCBI Genome Project"/>
        </authorList>
    </citation>
    <scope>NUCLEOTIDE SEQUENCE</scope>
    <source>
        <strain evidence="3">CBS 304.34</strain>
    </source>
</reference>
<dbReference type="AlphaFoldDB" id="A0A6A6YD10"/>
<dbReference type="SUPFAM" id="SSF48452">
    <property type="entry name" value="TPR-like"/>
    <property type="match status" value="2"/>
</dbReference>
<reference evidence="3" key="3">
    <citation type="submission" date="2025-04" db="UniProtKB">
        <authorList>
            <consortium name="RefSeq"/>
        </authorList>
    </citation>
    <scope>IDENTIFICATION</scope>
    <source>
        <strain evidence="3">CBS 304.34</strain>
    </source>
</reference>
<dbReference type="InterPro" id="IPR011990">
    <property type="entry name" value="TPR-like_helical_dom_sf"/>
</dbReference>
<dbReference type="RefSeq" id="XP_033573680.1">
    <property type="nucleotide sequence ID" value="XM_033728298.1"/>
</dbReference>
<accession>A0A6A6YD10</accession>
<proteinExistence type="predicted"/>
<dbReference type="OrthoDB" id="3799082at2759"/>
<dbReference type="Proteomes" id="UP000504636">
    <property type="component" value="Unplaced"/>
</dbReference>
<gene>
    <name evidence="1 3" type="ORF">BDZ99DRAFT_573452</name>
</gene>
<evidence type="ECO:0000313" key="2">
    <source>
        <dbReference type="Proteomes" id="UP000504636"/>
    </source>
</evidence>
<evidence type="ECO:0000313" key="3">
    <source>
        <dbReference type="RefSeq" id="XP_033573680.1"/>
    </source>
</evidence>
<reference evidence="1 3" key="1">
    <citation type="journal article" date="2020" name="Stud. Mycol.">
        <title>101 Dothideomycetes genomes: a test case for predicting lifestyles and emergence of pathogens.</title>
        <authorList>
            <person name="Haridas S."/>
            <person name="Albert R."/>
            <person name="Binder M."/>
            <person name="Bloem J."/>
            <person name="Labutti K."/>
            <person name="Salamov A."/>
            <person name="Andreopoulos B."/>
            <person name="Baker S."/>
            <person name="Barry K."/>
            <person name="Bills G."/>
            <person name="Bluhm B."/>
            <person name="Cannon C."/>
            <person name="Castanera R."/>
            <person name="Culley D."/>
            <person name="Daum C."/>
            <person name="Ezra D."/>
            <person name="Gonzalez J."/>
            <person name="Henrissat B."/>
            <person name="Kuo A."/>
            <person name="Liang C."/>
            <person name="Lipzen A."/>
            <person name="Lutzoni F."/>
            <person name="Magnuson J."/>
            <person name="Mondo S."/>
            <person name="Nolan M."/>
            <person name="Ohm R."/>
            <person name="Pangilinan J."/>
            <person name="Park H.-J."/>
            <person name="Ramirez L."/>
            <person name="Alfaro M."/>
            <person name="Sun H."/>
            <person name="Tritt A."/>
            <person name="Yoshinaga Y."/>
            <person name="Zwiers L.-H."/>
            <person name="Turgeon B."/>
            <person name="Goodwin S."/>
            <person name="Spatafora J."/>
            <person name="Crous P."/>
            <person name="Grigoriev I."/>
        </authorList>
    </citation>
    <scope>NUCLEOTIDE SEQUENCE</scope>
    <source>
        <strain evidence="1 3">CBS 304.34</strain>
    </source>
</reference>
<dbReference type="EMBL" id="MU003706">
    <property type="protein sequence ID" value="KAF2806716.1"/>
    <property type="molecule type" value="Genomic_DNA"/>
</dbReference>
<evidence type="ECO:0000313" key="1">
    <source>
        <dbReference type="EMBL" id="KAF2806716.1"/>
    </source>
</evidence>
<dbReference type="GeneID" id="54469191"/>
<protein>
    <recommendedName>
        <fullName evidence="4">TPR-like protein</fullName>
    </recommendedName>
</protein>
<keyword evidence="2" id="KW-1185">Reference proteome</keyword>
<name>A0A6A6YD10_9PEZI</name>
<sequence>MDPGVVENQMRHLLGVLSLLALDNVPQALLQQPISGIATDPGPRTLYGNGMLLSSLLMKLRSTAMIRLSSALIPIDRLTQAAFLDITDTGDKAEVFATAAMLVHQAFPKQHRGDPRHSQWTLCAVYSPHVRSLAERWNEFADSTEQIRTPIELAQVLCNAAWYLREINDFDGSLSLIETGVRAAEQNPDLQAEWELLIAHLLNTKGVVLWIQYDYTRSQEALERSRDIRSQELYQQAEKDHDKSPDGAYAKRLASCRYAATQGRLHTELGAFLEAEKDLQRSLRILTSGEDNVLYRRAIEYCFGNLRLAENHLSKAKTHYQSCLDPEVYPKSVTEKDQLRSCGCHYKLGYIALLDDQPEVADESLQKASDLATETGSLGWQGRITTLQASLRRKFPEVSYIQGDTHDQLDRRAGAIRAALAALSAEEEGSGKDFHIYILWQIW</sequence>